<feature type="region of interest" description="Disordered" evidence="1">
    <location>
        <begin position="1404"/>
        <end position="1434"/>
    </location>
</feature>
<dbReference type="NCBIfam" id="NF041492">
    <property type="entry name" value="MobF"/>
    <property type="match status" value="1"/>
</dbReference>
<dbReference type="Pfam" id="PF08751">
    <property type="entry name" value="TrwC"/>
    <property type="match status" value="1"/>
</dbReference>
<evidence type="ECO:0000256" key="1">
    <source>
        <dbReference type="SAM" id="MobiDB-lite"/>
    </source>
</evidence>
<dbReference type="SUPFAM" id="SSF52540">
    <property type="entry name" value="P-loop containing nucleoside triphosphate hydrolases"/>
    <property type="match status" value="2"/>
</dbReference>
<feature type="compositionally biased region" description="Basic and acidic residues" evidence="1">
    <location>
        <begin position="1935"/>
        <end position="1944"/>
    </location>
</feature>
<dbReference type="Gene3D" id="3.40.50.300">
    <property type="entry name" value="P-loop containing nucleotide triphosphate hydrolases"/>
    <property type="match status" value="2"/>
</dbReference>
<dbReference type="SUPFAM" id="SSF55464">
    <property type="entry name" value="Origin of replication-binding domain, RBD-like"/>
    <property type="match status" value="1"/>
</dbReference>
<proteinExistence type="predicted"/>
<keyword evidence="3" id="KW-0547">Nucleotide-binding</keyword>
<protein>
    <submittedName>
        <fullName evidence="3">ATP-dependent RecD-like DNA helicase</fullName>
    </submittedName>
</protein>
<sequence length="1950" mass="210890">MTMTLHKLTAGDGYEYLTRQVAASDSTNLGRTQLADYYSAKGESPGRWMGSGLASLADTGARAVCARAAKEIWTVEPGSQVTAEQMRALFGEGKHPNAEAISAYVGARGVRGRAAMDAAKLGREFYIRDGETGFVRALAVAYRKHNEALGREWNAPIDAPTRARIRTALAREKFAQQYGRAPADDRELSGFFARETRARTTAVAGYDLTFSPVKSVSALWAIAPQHLAQVVEQCHDAAVADALTWLEHNAALTRSGTNGVAQLDTTGLIGAAFTHRDSRAGDPDLHTHVAISNKVAVDTQQGCTRWLALDGQVLHRVVVAASELYNTRLEAHLGARLNLRFGQVAPTERGKRAVREIIGMPVELMAQWSSRRAAIERRTAELSKQFQHVHGREPSFVEMIALAQQATLESREAKHEPRSLAEQRHTWRTQAIEILGGARELTALLSTVLSRPALHREPVTDDWIAERAGEVIATVSTARATWQPHHVFAEAQRVVRGRSRAADDTLAARITDAALGEAYSIPIARVADSDVGEPVVLRRRDGASVYTRHRTQLFTSTTIVAAEQRILHAASRCDGRTVTDDDVAFALADAASRGTQLNPGQAALVTEMATTGRRVALALAPAGAGKTTAMAALSHAWRTSGGNVIGLAPTASAAITLGTDLCASSDTVDKYIDLIDNRSGSTVPQWFTDINEHTLLIIDEAGKAGTLQLDAVIGHALLTGASVRLVGDDHQIASISAGGVLRDIAVQTGALTLSQIVRFTSPAEAAASLALHQGDPAGIGFYIDCGRVHVGADATAAQMAFEAWLADNTAGRDSLLLAPTNQIVDDLNARARAARLAAWAAADPSFRVGRQTILSDDLEASAGDIIRSRKNARWLRLSATDYVRNGYTYEILKVGKDGSLRVRHLGSAREITLPADYVGDHVTLGYAATIDSAQGLTAGHSCHVVGAEHISRQLLYVALTRAREENHIYLSTAEADPHRVLSPKATHPDTAVDVLTKILARDDAQVSATTASRQAADPFSRLGAAADMYYDALGTAAETYAGPQVIAGIDEHADTVYAGLTDMVAWPILRKHLAILAVNGVDPIQALASAAARRELDTAGDVAAVLDWRLDHSGKHSAGIGPLAWLPAIPGPLRSDRQFGVYLTRRWQLAADLAEHIRATARCWTVATAPAWARAFIGVAPELAADIAVFRAAHQVAAEDTRILGPDQYAVGSRTMQRRLQQAATAVITSCQPQTRRWKQLLDSIDARIAGDSYWPQLAARLADATRIRADLATLVTTTAATRPLPDELPAAALWWRLAAELTPAATLETTHSRLRPAWIRDLHAVFGSVAAETIIADPAWPGLVAAIAAADPRRWTPADLLHVAAEHLTDTESDHPIGIYDYARLITYTVDLFCTTVHPNDAALPDHPPIHPDEEEQLPPDPLDHPHQLDPEVPDTNPFHNDPNPIDGNYDTPAHGNDHLMFDDLTTTRPAPPALAPALADVHALRDRYTAARASLAALERDVRVNNGPAMRAATAEIGELRRRADADRPYLLAVQEVITAWAEADHDYESALNYLTWARQQRAQLHADPAADPLDIESARLQVRLAAMALPATSPAQHYHPKLAAAQQARAAAAGGPEHLISGDHVDAYIAKITDTDWQTTHQTRQNLAALRAQLQRAEDLTARAFAAAQTRTAQHITAQRHQLDTELRVLEVAGNNQPQRALGIAPNALVGLPADTAAALTRLAEIPFTVTALHATPGKHRSQALHTLHAAYNAAGRKILWTSPTHTQAQTAIDNQLADTATTITDVHTKLSNHHWHIPPHTLLIVDDAATAEPEILADLAEIADQAKARIILLDTTTQQWPPQPSQRLLRLLSAELPWSMTLGHTPTPPTAIHHAPDLDPILTQTRQLPTELLDEPLRAALTRADQLRATNTNTYQRHLTITWTRNHHQHTTLDRRRDTSVDISDS</sequence>
<dbReference type="GO" id="GO:0004386">
    <property type="term" value="F:helicase activity"/>
    <property type="evidence" value="ECO:0007669"/>
    <property type="project" value="UniProtKB-KW"/>
</dbReference>
<keyword evidence="3" id="KW-0347">Helicase</keyword>
<dbReference type="InterPro" id="IPR027417">
    <property type="entry name" value="P-loop_NTPase"/>
</dbReference>
<dbReference type="CDD" id="cd18809">
    <property type="entry name" value="SF1_C_RecD"/>
    <property type="match status" value="1"/>
</dbReference>
<accession>A0A653F3R1</accession>
<feature type="domain" description="TrwC relaxase" evidence="2">
    <location>
        <begin position="10"/>
        <end position="433"/>
    </location>
</feature>
<evidence type="ECO:0000313" key="3">
    <source>
        <dbReference type="EMBL" id="VTP03811.1"/>
    </source>
</evidence>
<organism evidence="3">
    <name type="scientific">Mycobacterium riyadhense</name>
    <dbReference type="NCBI Taxonomy" id="486698"/>
    <lineage>
        <taxon>Bacteria</taxon>
        <taxon>Bacillati</taxon>
        <taxon>Actinomycetota</taxon>
        <taxon>Actinomycetes</taxon>
        <taxon>Mycobacteriales</taxon>
        <taxon>Mycobacteriaceae</taxon>
        <taxon>Mycobacterium</taxon>
    </lineage>
</organism>
<dbReference type="InterPro" id="IPR014862">
    <property type="entry name" value="TrwC"/>
</dbReference>
<dbReference type="EMBL" id="LR589175">
    <property type="protein sequence ID" value="VTP03811.1"/>
    <property type="molecule type" value="Genomic_DNA"/>
</dbReference>
<name>A0A653F3R1_9MYCO</name>
<reference evidence="3" key="1">
    <citation type="submission" date="2019-05" db="EMBL/GenBank/DDBJ databases">
        <authorList>
            <person name="Naeem R."/>
            <person name="Antony C."/>
            <person name="Guan Q."/>
        </authorList>
    </citation>
    <scope>NUCLEOTIDE SEQUENCE</scope>
    <source>
        <strain evidence="3">2</strain>
    </source>
</reference>
<keyword evidence="3" id="KW-0378">Hydrolase</keyword>
<evidence type="ECO:0000259" key="2">
    <source>
        <dbReference type="Pfam" id="PF08751"/>
    </source>
</evidence>
<dbReference type="Pfam" id="PF13604">
    <property type="entry name" value="AAA_30"/>
    <property type="match status" value="2"/>
</dbReference>
<feature type="region of interest" description="Disordered" evidence="1">
    <location>
        <begin position="1931"/>
        <end position="1950"/>
    </location>
</feature>
<gene>
    <name evidence="3" type="primary">recD2_2</name>
    <name evidence="3" type="ORF">BIN_B_05269</name>
</gene>
<keyword evidence="3" id="KW-0067">ATP-binding</keyword>